<dbReference type="Proteomes" id="UP000267027">
    <property type="component" value="Unassembled WGS sequence"/>
</dbReference>
<evidence type="ECO:0000313" key="4">
    <source>
        <dbReference type="WBParaSite" id="ACOC_0000306101-mRNA-1"/>
    </source>
</evidence>
<evidence type="ECO:0000313" key="2">
    <source>
        <dbReference type="EMBL" id="VDM54647.1"/>
    </source>
</evidence>
<feature type="region of interest" description="Disordered" evidence="1">
    <location>
        <begin position="221"/>
        <end position="257"/>
    </location>
</feature>
<name>A0A0R3PFS7_ANGCS</name>
<evidence type="ECO:0000313" key="3">
    <source>
        <dbReference type="Proteomes" id="UP000267027"/>
    </source>
</evidence>
<keyword evidence="3" id="KW-1185">Reference proteome</keyword>
<dbReference type="WBParaSite" id="ACOC_0000306101-mRNA-1">
    <property type="protein sequence ID" value="ACOC_0000306101-mRNA-1"/>
    <property type="gene ID" value="ACOC_0000306101"/>
</dbReference>
<reference evidence="4" key="1">
    <citation type="submission" date="2017-02" db="UniProtKB">
        <authorList>
            <consortium name="WormBaseParasite"/>
        </authorList>
    </citation>
    <scope>IDENTIFICATION</scope>
</reference>
<evidence type="ECO:0000256" key="1">
    <source>
        <dbReference type="SAM" id="MobiDB-lite"/>
    </source>
</evidence>
<gene>
    <name evidence="2" type="ORF">ACOC_LOCUS3062</name>
</gene>
<dbReference type="EMBL" id="UYYA01000782">
    <property type="protein sequence ID" value="VDM54647.1"/>
    <property type="molecule type" value="Genomic_DNA"/>
</dbReference>
<protein>
    <submittedName>
        <fullName evidence="4">TORC_N domain-containing protein</fullName>
    </submittedName>
</protein>
<dbReference type="AlphaFoldDB" id="A0A0R3PFS7"/>
<dbReference type="STRING" id="334426.A0A0R3PFS7"/>
<feature type="compositionally biased region" description="Low complexity" evidence="1">
    <location>
        <begin position="223"/>
        <end position="232"/>
    </location>
</feature>
<sequence>MFRPDSDTWNTVLHGTPSFPVQFVSTTRMSYSDDFHPRSQSADTRRMRLAQRRMFSEDYVNDTFYTPQRAPLSHSLPENAVFSGSIVDSGDVIRRRSAEVNHDGTTLPRSVKTVHFPSTYREQVSEQHTPTQFNSAAHNFTQHLRERSPSSSSALLNLLSRYPSAKQSVYSSTSPSAGVSSPNNDSTQRIYRLEERPIGTQSFRPTDALLSYSLVEHSVPKCQQQQQHLQQPHHSDSSLHRTPLGLQKENPSQLSSEYPLSLPLYNSNFRQSPIFPHSNIGDINRNDTQQNVNGFSTLHSTANNSATKAFDNRSEHKFYTDLPNNSHHTLTARNKQWEELLDVTQLDSLLASVLEENMNRSTTEWSNSFAQVQNR</sequence>
<organism evidence="4">
    <name type="scientific">Angiostrongylus costaricensis</name>
    <name type="common">Nematode worm</name>
    <dbReference type="NCBI Taxonomy" id="334426"/>
    <lineage>
        <taxon>Eukaryota</taxon>
        <taxon>Metazoa</taxon>
        <taxon>Ecdysozoa</taxon>
        <taxon>Nematoda</taxon>
        <taxon>Chromadorea</taxon>
        <taxon>Rhabditida</taxon>
        <taxon>Rhabditina</taxon>
        <taxon>Rhabditomorpha</taxon>
        <taxon>Strongyloidea</taxon>
        <taxon>Metastrongylidae</taxon>
        <taxon>Angiostrongylus</taxon>
    </lineage>
</organism>
<reference evidence="2 3" key="2">
    <citation type="submission" date="2018-11" db="EMBL/GenBank/DDBJ databases">
        <authorList>
            <consortium name="Pathogen Informatics"/>
        </authorList>
    </citation>
    <scope>NUCLEOTIDE SEQUENCE [LARGE SCALE GENOMIC DNA]</scope>
    <source>
        <strain evidence="2 3">Costa Rica</strain>
    </source>
</reference>
<accession>A0A0R3PFS7</accession>
<proteinExistence type="predicted"/>